<dbReference type="Pfam" id="PF24663">
    <property type="entry name" value="DUF7651"/>
    <property type="match status" value="1"/>
</dbReference>
<dbReference type="GO" id="GO:0031490">
    <property type="term" value="F:chromatin DNA binding"/>
    <property type="evidence" value="ECO:0007669"/>
    <property type="project" value="TreeGrafter"/>
</dbReference>
<keyword evidence="5" id="KW-0156">Chromatin regulator</keyword>
<comment type="caution">
    <text evidence="12">The sequence shown here is derived from an EMBL/GenBank/DDBJ whole genome shotgun (WGS) entry which is preliminary data.</text>
</comment>
<dbReference type="InterPro" id="IPR057540">
    <property type="entry name" value="Znf_SUZ12"/>
</dbReference>
<dbReference type="Pfam" id="PF09733">
    <property type="entry name" value="VEFS-Box"/>
    <property type="match status" value="1"/>
</dbReference>
<feature type="domain" description="Polycomb protein SUZ12-like zinc finger" evidence="10">
    <location>
        <begin position="356"/>
        <end position="423"/>
    </location>
</feature>
<dbReference type="GO" id="GO:0005634">
    <property type="term" value="C:nucleus"/>
    <property type="evidence" value="ECO:0007669"/>
    <property type="project" value="TreeGrafter"/>
</dbReference>
<keyword evidence="6" id="KW-0805">Transcription regulation</keyword>
<evidence type="ECO:0000256" key="4">
    <source>
        <dbReference type="ARBA" id="ARBA00022833"/>
    </source>
</evidence>
<feature type="compositionally biased region" description="Basic and acidic residues" evidence="8">
    <location>
        <begin position="503"/>
        <end position="512"/>
    </location>
</feature>
<evidence type="ECO:0000256" key="8">
    <source>
        <dbReference type="SAM" id="MobiDB-lite"/>
    </source>
</evidence>
<reference evidence="12" key="1">
    <citation type="submission" date="2021-08" db="EMBL/GenBank/DDBJ databases">
        <title>WGS assembly of Ceratopteris richardii.</title>
        <authorList>
            <person name="Marchant D.B."/>
            <person name="Chen G."/>
            <person name="Jenkins J."/>
            <person name="Shu S."/>
            <person name="Leebens-Mack J."/>
            <person name="Grimwood J."/>
            <person name="Schmutz J."/>
            <person name="Soltis P."/>
            <person name="Soltis D."/>
            <person name="Chen Z.-H."/>
        </authorList>
    </citation>
    <scope>NUCLEOTIDE SEQUENCE</scope>
    <source>
        <strain evidence="12">Whitten #5841</strain>
        <tissue evidence="12">Leaf</tissue>
    </source>
</reference>
<sequence>MPGLASADPHTLSTLSISRTNGQARSNGLLSPSRTMDHGHTSEQSQVDNRTSLHQKELQPRFDARAADESLSLYCKPIELYNIIRTRSSKKPIFLQRCLRYKIDEAKQRRIKLTVSAIKVAIATCDTHLNTGKNQKGFTYDEHAFESVLVMLTAPVLSAVGGNSCFRLSQTHVLRTKAVAPCNTAEHSSVTFLLPEMKKLLLLSGRDDAVFVFITSAEISPSYNGNHTKIKPAVNSSRSVLWGSISLRSLCQKWSASYADERDVYGSMHGISDETIDVELLPSRLQLVNSVDGRYVNFQQVAPDFRAQSMVKLQLCLSVQGSSPSSGVKLENGNYSNNSRAFNEPSLSRVSRSQPGQVVFHYYYYYNQLYKSEVTENYSCPFCVQCCSSFKGLRYHLNSNHDLFTFEILETSDHRLVNVFCRNDVLDPEAITCRILLSFLRERSCLSEKGKPRVILQGNVRDIDGLSDPRLKNFFYWSRCGPLRRSNRSIDLRASIHQYEQQSHTKDEEHHPVMVSQPNDLSSSVSADKAETPAAVQEYEEKREKKKDEETVIEILDDALEVTKKPRVETDESKTVNSVGHKFPGIAPNSVCLAIAAPRPTDKHNTECKSNAKVLPLAKSRVNKHRKSLVERCEARARFQLQKRQFYHSHTAQPMALEQLLSDRDSEDENDDTIMDLEDIRMLDDFVDVTQDEKELMHLWNSFVRRQRVLADGHCPWACEAFTKLHAKRFNNSIALRRCLLLFLIKLWNHNLIDGNIVNRCLLIVDSFNEINGNQREECNQTV</sequence>
<dbReference type="GO" id="GO:0008270">
    <property type="term" value="F:zinc ion binding"/>
    <property type="evidence" value="ECO:0007669"/>
    <property type="project" value="UniProtKB-KW"/>
</dbReference>
<evidence type="ECO:0000256" key="5">
    <source>
        <dbReference type="ARBA" id="ARBA00022853"/>
    </source>
</evidence>
<name>A0A8T2QFJ8_CERRI</name>
<accession>A0A8T2QFJ8</accession>
<evidence type="ECO:0000256" key="1">
    <source>
        <dbReference type="ARBA" id="ARBA00007416"/>
    </source>
</evidence>
<evidence type="ECO:0000256" key="2">
    <source>
        <dbReference type="ARBA" id="ARBA00022723"/>
    </source>
</evidence>
<dbReference type="GO" id="GO:0006325">
    <property type="term" value="P:chromatin organization"/>
    <property type="evidence" value="ECO:0007669"/>
    <property type="project" value="UniProtKB-KW"/>
</dbReference>
<dbReference type="EMBL" id="CM035440">
    <property type="protein sequence ID" value="KAH7282927.1"/>
    <property type="molecule type" value="Genomic_DNA"/>
</dbReference>
<evidence type="ECO:0000259" key="11">
    <source>
        <dbReference type="Pfam" id="PF24663"/>
    </source>
</evidence>
<feature type="region of interest" description="Disordered" evidence="8">
    <location>
        <begin position="1"/>
        <end position="56"/>
    </location>
</feature>
<keyword evidence="7" id="KW-0804">Transcription</keyword>
<dbReference type="PANTHER" id="PTHR22597:SF0">
    <property type="entry name" value="POLYCOMB PROTEIN SUZ12"/>
    <property type="match status" value="1"/>
</dbReference>
<feature type="region of interest" description="Disordered" evidence="8">
    <location>
        <begin position="501"/>
        <end position="543"/>
    </location>
</feature>
<keyword evidence="3" id="KW-0863">Zinc-finger</keyword>
<evidence type="ECO:0000256" key="7">
    <source>
        <dbReference type="ARBA" id="ARBA00023163"/>
    </source>
</evidence>
<dbReference type="InterPro" id="IPR056068">
    <property type="entry name" value="EMF2-like_DUF7651"/>
</dbReference>
<feature type="compositionally biased region" description="Polar residues" evidence="8">
    <location>
        <begin position="516"/>
        <end position="526"/>
    </location>
</feature>
<organism evidence="12 13">
    <name type="scientific">Ceratopteris richardii</name>
    <name type="common">Triangle waterfern</name>
    <dbReference type="NCBI Taxonomy" id="49495"/>
    <lineage>
        <taxon>Eukaryota</taxon>
        <taxon>Viridiplantae</taxon>
        <taxon>Streptophyta</taxon>
        <taxon>Embryophyta</taxon>
        <taxon>Tracheophyta</taxon>
        <taxon>Polypodiopsida</taxon>
        <taxon>Polypodiidae</taxon>
        <taxon>Polypodiales</taxon>
        <taxon>Pteridineae</taxon>
        <taxon>Pteridaceae</taxon>
        <taxon>Parkerioideae</taxon>
        <taxon>Ceratopteris</taxon>
    </lineage>
</organism>
<dbReference type="PANTHER" id="PTHR22597">
    <property type="entry name" value="POLYCOMB GROUP PROTEIN"/>
    <property type="match status" value="1"/>
</dbReference>
<proteinExistence type="inferred from homology"/>
<dbReference type="Pfam" id="PF23320">
    <property type="entry name" value="Zn_SUZ12"/>
    <property type="match status" value="1"/>
</dbReference>
<dbReference type="OrthoDB" id="166746at2759"/>
<comment type="similarity">
    <text evidence="1">Belongs to the VEFS (VRN2-EMF2-FIS2-SU(Z)12) family.</text>
</comment>
<dbReference type="AlphaFoldDB" id="A0A8T2QFJ8"/>
<evidence type="ECO:0000259" key="9">
    <source>
        <dbReference type="Pfam" id="PF09733"/>
    </source>
</evidence>
<evidence type="ECO:0000256" key="6">
    <source>
        <dbReference type="ARBA" id="ARBA00023015"/>
    </source>
</evidence>
<keyword evidence="13" id="KW-1185">Reference proteome</keyword>
<evidence type="ECO:0000259" key="10">
    <source>
        <dbReference type="Pfam" id="PF23320"/>
    </source>
</evidence>
<evidence type="ECO:0008006" key="14">
    <source>
        <dbReference type="Google" id="ProtNLM"/>
    </source>
</evidence>
<dbReference type="OMA" id="NCSHDLF"/>
<evidence type="ECO:0000256" key="3">
    <source>
        <dbReference type="ARBA" id="ARBA00022771"/>
    </source>
</evidence>
<feature type="compositionally biased region" description="Polar residues" evidence="8">
    <location>
        <begin position="42"/>
        <end position="52"/>
    </location>
</feature>
<feature type="domain" description="DUF7651" evidence="11">
    <location>
        <begin position="100"/>
        <end position="320"/>
    </location>
</feature>
<keyword evidence="4" id="KW-0862">Zinc</keyword>
<feature type="domain" description="Polycomb protein VEFS-Box" evidence="9">
    <location>
        <begin position="637"/>
        <end position="755"/>
    </location>
</feature>
<evidence type="ECO:0000313" key="12">
    <source>
        <dbReference type="EMBL" id="KAH7282927.1"/>
    </source>
</evidence>
<feature type="compositionally biased region" description="Polar residues" evidence="8">
    <location>
        <begin position="11"/>
        <end position="34"/>
    </location>
</feature>
<keyword evidence="2" id="KW-0479">Metal-binding</keyword>
<evidence type="ECO:0000313" key="13">
    <source>
        <dbReference type="Proteomes" id="UP000825935"/>
    </source>
</evidence>
<dbReference type="Proteomes" id="UP000825935">
    <property type="component" value="Chromosome 35"/>
</dbReference>
<dbReference type="CDD" id="cd21553">
    <property type="entry name" value="VEFS-box_EMF2-like"/>
    <property type="match status" value="1"/>
</dbReference>
<gene>
    <name evidence="12" type="ORF">KP509_35G053800</name>
</gene>
<protein>
    <recommendedName>
        <fullName evidence="14">Polycomb protein VEFS-Box domain-containing protein</fullName>
    </recommendedName>
</protein>
<dbReference type="InterPro" id="IPR019135">
    <property type="entry name" value="Polycomb_protein_VEFS-Box"/>
</dbReference>